<reference evidence="3 4" key="1">
    <citation type="submission" date="2024-03" db="EMBL/GenBank/DDBJ databases">
        <title>A high-quality draft genome sequence of Diaporthe vaccinii, a causative agent of upright dieback and viscid rot disease in cranberry plants.</title>
        <authorList>
            <person name="Sarrasin M."/>
            <person name="Lang B.F."/>
            <person name="Burger G."/>
        </authorList>
    </citation>
    <scope>NUCLEOTIDE SEQUENCE [LARGE SCALE GENOMIC DNA]</scope>
    <source>
        <strain evidence="3 4">IS7</strain>
    </source>
</reference>
<keyword evidence="4" id="KW-1185">Reference proteome</keyword>
<organism evidence="3 4">
    <name type="scientific">Diaporthe vaccinii</name>
    <dbReference type="NCBI Taxonomy" id="105482"/>
    <lineage>
        <taxon>Eukaryota</taxon>
        <taxon>Fungi</taxon>
        <taxon>Dikarya</taxon>
        <taxon>Ascomycota</taxon>
        <taxon>Pezizomycotina</taxon>
        <taxon>Sordariomycetes</taxon>
        <taxon>Sordariomycetidae</taxon>
        <taxon>Diaporthales</taxon>
        <taxon>Diaporthaceae</taxon>
        <taxon>Diaporthe</taxon>
        <taxon>Diaporthe eres species complex</taxon>
    </lineage>
</organism>
<feature type="compositionally biased region" description="Basic and acidic residues" evidence="1">
    <location>
        <begin position="270"/>
        <end position="284"/>
    </location>
</feature>
<comment type="caution">
    <text evidence="3">The sequence shown here is derived from an EMBL/GenBank/DDBJ whole genome shotgun (WGS) entry which is preliminary data.</text>
</comment>
<dbReference type="EMBL" id="JBAWTH010000051">
    <property type="protein sequence ID" value="KAL2282264.1"/>
    <property type="molecule type" value="Genomic_DNA"/>
</dbReference>
<dbReference type="InterPro" id="IPR050365">
    <property type="entry name" value="TIM50"/>
</dbReference>
<proteinExistence type="predicted"/>
<dbReference type="SMART" id="SM00577">
    <property type="entry name" value="CPDc"/>
    <property type="match status" value="1"/>
</dbReference>
<gene>
    <name evidence="3" type="ORF">FJTKL_11084</name>
</gene>
<feature type="domain" description="FCP1 homology" evidence="2">
    <location>
        <begin position="530"/>
        <end position="704"/>
    </location>
</feature>
<feature type="region of interest" description="Disordered" evidence="1">
    <location>
        <begin position="382"/>
        <end position="519"/>
    </location>
</feature>
<evidence type="ECO:0000313" key="4">
    <source>
        <dbReference type="Proteomes" id="UP001600888"/>
    </source>
</evidence>
<feature type="region of interest" description="Disordered" evidence="1">
    <location>
        <begin position="63"/>
        <end position="86"/>
    </location>
</feature>
<feature type="compositionally biased region" description="Polar residues" evidence="1">
    <location>
        <begin position="222"/>
        <end position="254"/>
    </location>
</feature>
<dbReference type="InterPro" id="IPR004274">
    <property type="entry name" value="FCP1_dom"/>
</dbReference>
<name>A0ABR4EIL9_9PEZI</name>
<feature type="region of interest" description="Disordered" evidence="1">
    <location>
        <begin position="148"/>
        <end position="310"/>
    </location>
</feature>
<feature type="region of interest" description="Disordered" evidence="1">
    <location>
        <begin position="108"/>
        <end position="130"/>
    </location>
</feature>
<dbReference type="CDD" id="cd07521">
    <property type="entry name" value="HAD_FCP1-like"/>
    <property type="match status" value="1"/>
</dbReference>
<feature type="compositionally biased region" description="Basic residues" evidence="1">
    <location>
        <begin position="196"/>
        <end position="209"/>
    </location>
</feature>
<dbReference type="PROSITE" id="PS50969">
    <property type="entry name" value="FCP1"/>
    <property type="match status" value="1"/>
</dbReference>
<feature type="compositionally biased region" description="Low complexity" evidence="1">
    <location>
        <begin position="108"/>
        <end position="119"/>
    </location>
</feature>
<evidence type="ECO:0000256" key="1">
    <source>
        <dbReference type="SAM" id="MobiDB-lite"/>
    </source>
</evidence>
<dbReference type="InterPro" id="IPR011948">
    <property type="entry name" value="Dullard_phosphatase"/>
</dbReference>
<sequence>MHVCLLCSAQVHASVDPTLTAALPSTPVPRHRINHGPWAEPATRRPAPCLVWVAFNLSTRPLHAPHPSGTPRYGGRRGHSAPIHPGIVLQPLNHPLLRRFLPCPALSSSPTTSLSAAATPKPPSDGSRLLPSATLSAVCLHTETAVLDPSQSASAGPSPSPGPHSNGTRLLRLSRPTLHAPSLPTGRPTRSSRYQTRPRPRPRPRHRRLPILDGSTGDERTMNSLNFVSSRVSPSASPGPSRSNSLGSMGITVTSEEEEEQQQEDSTAGLDEKSPNSADPDHHQPAGAPADENTPLLSGSHPKDSGTRQSPWHLIPRRIFCAVIGSLRWVLSTLAAPGVYLVACLYDEHGHFAPWFQFKRLFGAYHADPRKMAAAMQEKAALEDSANSTQRETINIGRGNAMTTRPIPSSGSSTSGLSSESESEMDRESSSRHPRSKSLQSSEEISPSRRSIRIKLHNEESLRQRKHKKGQSASSRRATPGNQQQKDISAHLKSPTSPVGALTKYPKTPAPPRPLIPRRQPSYINVEADAQTPQKTLILDLDETLIHSMSKGGRMSTGHMVEVKLNTTYVGVGGQASIGPQHPILYYVHKRPHCDDFLRRVCKWFNLVVFTASVQEYADPVIDWLESERKFFSARYYRQHCTFRHGAFIKDLSAVEPDLSKVMILDNSPLSYMFHQDNAIPIQGWINDPTDNDLQHLIPFFEGLQYVSDVRALLALRGGEDGQHMVV</sequence>
<feature type="compositionally biased region" description="Low complexity" evidence="1">
    <location>
        <begin position="409"/>
        <end position="420"/>
    </location>
</feature>
<dbReference type="Gene3D" id="3.40.50.1000">
    <property type="entry name" value="HAD superfamily/HAD-like"/>
    <property type="match status" value="1"/>
</dbReference>
<feature type="compositionally biased region" description="Polar residues" evidence="1">
    <location>
        <begin position="471"/>
        <end position="487"/>
    </location>
</feature>
<dbReference type="InterPro" id="IPR023214">
    <property type="entry name" value="HAD_sf"/>
</dbReference>
<dbReference type="Proteomes" id="UP001600888">
    <property type="component" value="Unassembled WGS sequence"/>
</dbReference>
<protein>
    <recommendedName>
        <fullName evidence="2">FCP1 homology domain-containing protein</fullName>
    </recommendedName>
</protein>
<evidence type="ECO:0000313" key="3">
    <source>
        <dbReference type="EMBL" id="KAL2282264.1"/>
    </source>
</evidence>
<evidence type="ECO:0000259" key="2">
    <source>
        <dbReference type="PROSITE" id="PS50969"/>
    </source>
</evidence>
<dbReference type="PANTHER" id="PTHR12210">
    <property type="entry name" value="DULLARD PROTEIN PHOSPHATASE"/>
    <property type="match status" value="1"/>
</dbReference>
<dbReference type="InterPro" id="IPR036412">
    <property type="entry name" value="HAD-like_sf"/>
</dbReference>
<dbReference type="NCBIfam" id="TIGR02251">
    <property type="entry name" value="HIF-SF_euk"/>
    <property type="match status" value="1"/>
</dbReference>
<accession>A0ABR4EIL9</accession>
<dbReference type="Pfam" id="PF03031">
    <property type="entry name" value="NIF"/>
    <property type="match status" value="1"/>
</dbReference>
<dbReference type="SUPFAM" id="SSF56784">
    <property type="entry name" value="HAD-like"/>
    <property type="match status" value="1"/>
</dbReference>